<evidence type="ECO:0000313" key="1">
    <source>
        <dbReference type="EMBL" id="GJT80376.1"/>
    </source>
</evidence>
<dbReference type="EMBL" id="BQNB010018985">
    <property type="protein sequence ID" value="GJT80376.1"/>
    <property type="molecule type" value="Genomic_DNA"/>
</dbReference>
<evidence type="ECO:0000313" key="2">
    <source>
        <dbReference type="Proteomes" id="UP001151760"/>
    </source>
</evidence>
<name>A0ABQ5GXL2_9ASTR</name>
<evidence type="ECO:0008006" key="3">
    <source>
        <dbReference type="Google" id="ProtNLM"/>
    </source>
</evidence>
<sequence length="438" mass="48946">MGVSTRTMLQLKHDISHLGFTEQRERLQIKDNDENAIADICTSKIGGNSSCATLSDTHVLCIKKVVRDADVIKLGDIDPTPQLALPNAYSAPQNQGGLIPLCAGGTCEGGQAMGYNKKGRYSGLAIKPLKLLLPVIYATLKILNDGDNTVWKLVTRPALKITSLSAALEEESKQSQFQEAYRTIAIPIVLNPCPDRMVLVFRGIGEIFCPSIREPGRPIQGSDEHIARESPTQEVVRRHEEELRVQGEMANVAEAERITLYTRVRSLEIIETRLHNIVRDERKARARGSFSSVVHPGNGQNKVPKWDDPSFCSSFRRPVRDGIEKEQWLEMLSMLDTVMLSSSIDRWVCDLNGEGDFRVKDVRSSLDELFLPSMDVATRWVKFVPKKINVFAWRARLDRLPTRLNLIKRAFSGRSVFGGIFLGEIVLLLQIGTRGSTL</sequence>
<organism evidence="1 2">
    <name type="scientific">Tanacetum coccineum</name>
    <dbReference type="NCBI Taxonomy" id="301880"/>
    <lineage>
        <taxon>Eukaryota</taxon>
        <taxon>Viridiplantae</taxon>
        <taxon>Streptophyta</taxon>
        <taxon>Embryophyta</taxon>
        <taxon>Tracheophyta</taxon>
        <taxon>Spermatophyta</taxon>
        <taxon>Magnoliopsida</taxon>
        <taxon>eudicotyledons</taxon>
        <taxon>Gunneridae</taxon>
        <taxon>Pentapetalae</taxon>
        <taxon>asterids</taxon>
        <taxon>campanulids</taxon>
        <taxon>Asterales</taxon>
        <taxon>Asteraceae</taxon>
        <taxon>Asteroideae</taxon>
        <taxon>Anthemideae</taxon>
        <taxon>Anthemidinae</taxon>
        <taxon>Tanacetum</taxon>
    </lineage>
</organism>
<dbReference type="Proteomes" id="UP001151760">
    <property type="component" value="Unassembled WGS sequence"/>
</dbReference>
<keyword evidence="2" id="KW-1185">Reference proteome</keyword>
<gene>
    <name evidence="1" type="ORF">Tco_1054718</name>
</gene>
<accession>A0ABQ5GXL2</accession>
<proteinExistence type="predicted"/>
<reference evidence="1" key="1">
    <citation type="journal article" date="2022" name="Int. J. Mol. Sci.">
        <title>Draft Genome of Tanacetum Coccineum: Genomic Comparison of Closely Related Tanacetum-Family Plants.</title>
        <authorList>
            <person name="Yamashiro T."/>
            <person name="Shiraishi A."/>
            <person name="Nakayama K."/>
            <person name="Satake H."/>
        </authorList>
    </citation>
    <scope>NUCLEOTIDE SEQUENCE</scope>
</reference>
<comment type="caution">
    <text evidence="1">The sequence shown here is derived from an EMBL/GenBank/DDBJ whole genome shotgun (WGS) entry which is preliminary data.</text>
</comment>
<reference evidence="1" key="2">
    <citation type="submission" date="2022-01" db="EMBL/GenBank/DDBJ databases">
        <authorList>
            <person name="Yamashiro T."/>
            <person name="Shiraishi A."/>
            <person name="Satake H."/>
            <person name="Nakayama K."/>
        </authorList>
    </citation>
    <scope>NUCLEOTIDE SEQUENCE</scope>
</reference>
<protein>
    <recommendedName>
        <fullName evidence="3">Reverse transcriptase zinc-binding domain-containing protein</fullName>
    </recommendedName>
</protein>